<evidence type="ECO:0000313" key="2">
    <source>
        <dbReference type="EMBL" id="DAF64355.1"/>
    </source>
</evidence>
<accession>A0A8S5TMK0</accession>
<dbReference type="EMBL" id="BK032858">
    <property type="protein sequence ID" value="DAF64355.1"/>
    <property type="molecule type" value="Genomic_DNA"/>
</dbReference>
<dbReference type="GO" id="GO:0001897">
    <property type="term" value="P:symbiont-mediated cytolysis of host cell"/>
    <property type="evidence" value="ECO:0007669"/>
    <property type="project" value="UniProtKB-ARBA"/>
</dbReference>
<dbReference type="Gene3D" id="3.90.1720.10">
    <property type="entry name" value="endopeptidase domain like (from Nostoc punctiforme)"/>
    <property type="match status" value="1"/>
</dbReference>
<sequence>MSRLDDFLWWCNFYCNGINVLYSQEMRQEGFDNPGSPTYMDCSSMTIIAAQQAGYPTGGAWYTGDMVPCFINAGWACYNYSWDTMQPGDVVIRPANSWRGGHVVVIGYEDTCYEAYSDDVPIDEQVRQTSIYEFGADYILRPPADNYTQTPEPEPEPESEPEPTPTTTLDEGPLMFVRVNFGDAYGYALIPYGLGASGITQDQADRYYRAGLRPVEVSGDDFTVLVQESWQHFAACFGGLATKTDVTTQTNTVIAAVRENATKTD</sequence>
<protein>
    <submittedName>
        <fullName evidence="2">Putative cytoplasmic protein</fullName>
    </submittedName>
</protein>
<proteinExistence type="predicted"/>
<evidence type="ECO:0000256" key="1">
    <source>
        <dbReference type="SAM" id="MobiDB-lite"/>
    </source>
</evidence>
<dbReference type="InterPro" id="IPR038765">
    <property type="entry name" value="Papain-like_cys_pep_sf"/>
</dbReference>
<organism evidence="2">
    <name type="scientific">Podoviridae sp. cttot15</name>
    <dbReference type="NCBI Taxonomy" id="2827751"/>
    <lineage>
        <taxon>Viruses</taxon>
        <taxon>Duplodnaviria</taxon>
        <taxon>Heunggongvirae</taxon>
        <taxon>Uroviricota</taxon>
        <taxon>Caudoviricetes</taxon>
    </lineage>
</organism>
<feature type="region of interest" description="Disordered" evidence="1">
    <location>
        <begin position="141"/>
        <end position="171"/>
    </location>
</feature>
<name>A0A8S5TMK0_9CAUD</name>
<dbReference type="SUPFAM" id="SSF54001">
    <property type="entry name" value="Cysteine proteinases"/>
    <property type="match status" value="1"/>
</dbReference>
<reference evidence="2" key="1">
    <citation type="journal article" date="2021" name="Proc. Natl. Acad. Sci. U.S.A.">
        <title>A Catalog of Tens of Thousands of Viruses from Human Metagenomes Reveals Hidden Associations with Chronic Diseases.</title>
        <authorList>
            <person name="Tisza M.J."/>
            <person name="Buck C.B."/>
        </authorList>
    </citation>
    <scope>NUCLEOTIDE SEQUENCE</scope>
    <source>
        <strain evidence="2">Cttot15</strain>
    </source>
</reference>